<name>A0A4R6IH52_9MOLU</name>
<evidence type="ECO:0000313" key="2">
    <source>
        <dbReference type="Proteomes" id="UP000295518"/>
    </source>
</evidence>
<dbReference type="Gene3D" id="2.40.50.140">
    <property type="entry name" value="Nucleic acid-binding proteins"/>
    <property type="match status" value="1"/>
</dbReference>
<dbReference type="EMBL" id="SNWN01000009">
    <property type="protein sequence ID" value="TDO21148.1"/>
    <property type="molecule type" value="Genomic_DNA"/>
</dbReference>
<sequence>MSIYFKNKQFKNTISISIDSAKKQSKIEKLSGSLNGKIIYSDGEIIAVNLINLSDDFENKFQDSYGIINDSHIEFLQLKGLQSELINAISNKKSYDAVKVIDVENYKDTRMKLVTAQSNVIYKILTNFSEIKKEQKLLIALPGCILPNSNVVGYDDILGFKSDGLIPSEKTLGISQKISPYTDLEKIGDFNKFTWKISNK</sequence>
<evidence type="ECO:0000313" key="1">
    <source>
        <dbReference type="EMBL" id="TDO21148.1"/>
    </source>
</evidence>
<dbReference type="InterPro" id="IPR012340">
    <property type="entry name" value="NA-bd_OB-fold"/>
</dbReference>
<dbReference type="RefSeq" id="WP_094254342.1">
    <property type="nucleotide sequence ID" value="NZ_NNCE01000001.1"/>
</dbReference>
<dbReference type="AlphaFoldDB" id="A0A4R6IH52"/>
<protein>
    <submittedName>
        <fullName evidence="1">Uncharacterized protein</fullName>
    </submittedName>
</protein>
<organism evidence="1 2">
    <name type="scientific">Mycoplasma testudineum</name>
    <dbReference type="NCBI Taxonomy" id="244584"/>
    <lineage>
        <taxon>Bacteria</taxon>
        <taxon>Bacillati</taxon>
        <taxon>Mycoplasmatota</taxon>
        <taxon>Mollicutes</taxon>
        <taxon>Mycoplasmataceae</taxon>
        <taxon>Mycoplasma</taxon>
    </lineage>
</organism>
<dbReference type="Gene3D" id="3.30.1940.10">
    <property type="entry name" value="YtpR-like"/>
    <property type="match status" value="1"/>
</dbReference>
<proteinExistence type="predicted"/>
<gene>
    <name evidence="1" type="ORF">EI74_0168</name>
</gene>
<dbReference type="Proteomes" id="UP000295518">
    <property type="component" value="Unassembled WGS sequence"/>
</dbReference>
<comment type="caution">
    <text evidence="1">The sequence shown here is derived from an EMBL/GenBank/DDBJ whole genome shotgun (WGS) entry which is preliminary data.</text>
</comment>
<accession>A0A4R6IH52</accession>
<keyword evidence="2" id="KW-1185">Reference proteome</keyword>
<dbReference type="InterPro" id="IPR037154">
    <property type="entry name" value="YtpR-like_sf"/>
</dbReference>
<reference evidence="1 2" key="1">
    <citation type="submission" date="2019-03" db="EMBL/GenBank/DDBJ databases">
        <title>Genomic Encyclopedia of Archaeal and Bacterial Type Strains, Phase II (KMG-II): from individual species to whole genera.</title>
        <authorList>
            <person name="Goeker M."/>
        </authorList>
    </citation>
    <scope>NUCLEOTIDE SEQUENCE [LARGE SCALE GENOMIC DNA]</scope>
    <source>
        <strain evidence="1 2">ATCC 700618</strain>
    </source>
</reference>
<dbReference type="SUPFAM" id="SSF50249">
    <property type="entry name" value="Nucleic acid-binding proteins"/>
    <property type="match status" value="1"/>
</dbReference>